<evidence type="ECO:0000313" key="2">
    <source>
        <dbReference type="Proteomes" id="UP000177081"/>
    </source>
</evidence>
<protein>
    <submittedName>
        <fullName evidence="1">Uncharacterized protein</fullName>
    </submittedName>
</protein>
<gene>
    <name evidence="1" type="ORF">A3A32_01740</name>
</gene>
<reference evidence="1 2" key="1">
    <citation type="journal article" date="2016" name="Nat. Commun.">
        <title>Thousands of microbial genomes shed light on interconnected biogeochemical processes in an aquifer system.</title>
        <authorList>
            <person name="Anantharaman K."/>
            <person name="Brown C.T."/>
            <person name="Hug L.A."/>
            <person name="Sharon I."/>
            <person name="Castelle C.J."/>
            <person name="Probst A.J."/>
            <person name="Thomas B.C."/>
            <person name="Singh A."/>
            <person name="Wilkins M.J."/>
            <person name="Karaoz U."/>
            <person name="Brodie E.L."/>
            <person name="Williams K.H."/>
            <person name="Hubbard S.S."/>
            <person name="Banfield J.F."/>
        </authorList>
    </citation>
    <scope>NUCLEOTIDE SEQUENCE [LARGE SCALE GENOMIC DNA]</scope>
</reference>
<dbReference type="AlphaFoldDB" id="A0A1G2RSL5"/>
<evidence type="ECO:0000313" key="1">
    <source>
        <dbReference type="EMBL" id="OHA75845.1"/>
    </source>
</evidence>
<sequence length="132" mass="14745">MDAGEIITRGETEQRIEFWQRGLLEEYDCSSVCELEFRFGIGGPHCGGIWSKSDNELHERYRNLIDDINGLCGNRLIAVIMEYHEDLLADDEKLTCKTMSAGSPVCAGLAGFSNQELLILFDEVLDGRKIAG</sequence>
<comment type="caution">
    <text evidence="1">The sequence shown here is derived from an EMBL/GenBank/DDBJ whole genome shotgun (WGS) entry which is preliminary data.</text>
</comment>
<accession>A0A1G2RSL5</accession>
<dbReference type="Proteomes" id="UP000177081">
    <property type="component" value="Unassembled WGS sequence"/>
</dbReference>
<proteinExistence type="predicted"/>
<organism evidence="1 2">
    <name type="scientific">Candidatus Wildermuthbacteria bacterium RIFCSPLOWO2_01_FULL_48_35</name>
    <dbReference type="NCBI Taxonomy" id="1802463"/>
    <lineage>
        <taxon>Bacteria</taxon>
        <taxon>Candidatus Wildermuthiibacteriota</taxon>
    </lineage>
</organism>
<name>A0A1G2RSL5_9BACT</name>
<dbReference type="EMBL" id="MHUI01000004">
    <property type="protein sequence ID" value="OHA75845.1"/>
    <property type="molecule type" value="Genomic_DNA"/>
</dbReference>